<reference evidence="1 2" key="1">
    <citation type="submission" date="2023-03" db="EMBL/GenBank/DDBJ databases">
        <title>Draft genome sequence of the bacteria which degrade cell wall of Tricholomamatutake.</title>
        <authorList>
            <person name="Konishi Y."/>
            <person name="Fukuta Y."/>
            <person name="Shirasaka N."/>
        </authorList>
    </citation>
    <scope>NUCLEOTIDE SEQUENCE [LARGE SCALE GENOMIC DNA]</scope>
    <source>
        <strain evidence="2">mu1</strain>
    </source>
</reference>
<dbReference type="RefSeq" id="WP_284236339.1">
    <property type="nucleotide sequence ID" value="NZ_BSSQ01000001.1"/>
</dbReference>
<evidence type="ECO:0000313" key="2">
    <source>
        <dbReference type="Proteomes" id="UP001157114"/>
    </source>
</evidence>
<comment type="caution">
    <text evidence="1">The sequence shown here is derived from an EMBL/GenBank/DDBJ whole genome shotgun (WGS) entry which is preliminary data.</text>
</comment>
<protein>
    <recommendedName>
        <fullName evidence="3">DUF4825 domain-containing protein</fullName>
    </recommendedName>
</protein>
<gene>
    <name evidence="1" type="ORF">MU1_00070</name>
</gene>
<dbReference type="Proteomes" id="UP001157114">
    <property type="component" value="Unassembled WGS sequence"/>
</dbReference>
<organism evidence="1 2">
    <name type="scientific">Paenibacillus glycanilyticus</name>
    <dbReference type="NCBI Taxonomy" id="126569"/>
    <lineage>
        <taxon>Bacteria</taxon>
        <taxon>Bacillati</taxon>
        <taxon>Bacillota</taxon>
        <taxon>Bacilli</taxon>
        <taxon>Bacillales</taxon>
        <taxon>Paenibacillaceae</taxon>
        <taxon>Paenibacillus</taxon>
    </lineage>
</organism>
<keyword evidence="2" id="KW-1185">Reference proteome</keyword>
<name>A0ABQ6G5W8_9BACL</name>
<proteinExistence type="predicted"/>
<evidence type="ECO:0008006" key="3">
    <source>
        <dbReference type="Google" id="ProtNLM"/>
    </source>
</evidence>
<accession>A0ABQ6G5W8</accession>
<evidence type="ECO:0000313" key="1">
    <source>
        <dbReference type="EMBL" id="GLX65663.1"/>
    </source>
</evidence>
<sequence length="169" mass="19330">MKPLLAVISIVVVLLFFAIAGPWLLVYWGLSFQEDPPLPKYTYGEFPFYAKYQVDGKTMTIEDTVIVKYDGVGLSEGTEKFIKWKQTLASGNEEVVLLKDGDSIRIILSVREINYHLEDNVLSEDYGIPVIQKEEKSGKSIISRLASIEDLDKYKLRMIEFKYGEPIRN</sequence>
<dbReference type="EMBL" id="BSSQ01000001">
    <property type="protein sequence ID" value="GLX65663.1"/>
    <property type="molecule type" value="Genomic_DNA"/>
</dbReference>